<evidence type="ECO:0000256" key="12">
    <source>
        <dbReference type="ARBA" id="ARBA00023139"/>
    </source>
</evidence>
<keyword evidence="3" id="KW-0813">Transport</keyword>
<dbReference type="GO" id="GO:0009279">
    <property type="term" value="C:cell outer membrane"/>
    <property type="evidence" value="ECO:0007669"/>
    <property type="project" value="UniProtKB-SubCell"/>
</dbReference>
<dbReference type="PANTHER" id="PTHR33619:SF3">
    <property type="entry name" value="POLYSACCHARIDE EXPORT PROTEIN GFCE-RELATED"/>
    <property type="match status" value="1"/>
</dbReference>
<evidence type="ECO:0000256" key="1">
    <source>
        <dbReference type="ARBA" id="ARBA00004571"/>
    </source>
</evidence>
<dbReference type="KEGG" id="kak:Kalk_00210"/>
<dbReference type="Pfam" id="PF22461">
    <property type="entry name" value="SLBB_2"/>
    <property type="match status" value="1"/>
</dbReference>
<keyword evidence="13" id="KW-0998">Cell outer membrane</keyword>
<reference evidence="19" key="1">
    <citation type="submission" date="2017-08" db="EMBL/GenBank/DDBJ databases">
        <title>Direct submision.</title>
        <authorList>
            <person name="Kim S.-J."/>
            <person name="Rhee S.-K."/>
        </authorList>
    </citation>
    <scope>NUCLEOTIDE SEQUENCE [LARGE SCALE GENOMIC DNA]</scope>
    <source>
        <strain evidence="19">GI5</strain>
    </source>
</reference>
<evidence type="ECO:0000313" key="19">
    <source>
        <dbReference type="Proteomes" id="UP000235116"/>
    </source>
</evidence>
<evidence type="ECO:0000313" key="18">
    <source>
        <dbReference type="EMBL" id="AUM10956.1"/>
    </source>
</evidence>
<evidence type="ECO:0000256" key="14">
    <source>
        <dbReference type="ARBA" id="ARBA00023288"/>
    </source>
</evidence>
<evidence type="ECO:0000256" key="8">
    <source>
        <dbReference type="ARBA" id="ARBA00023047"/>
    </source>
</evidence>
<dbReference type="GO" id="GO:0046930">
    <property type="term" value="C:pore complex"/>
    <property type="evidence" value="ECO:0007669"/>
    <property type="project" value="UniProtKB-KW"/>
</dbReference>
<dbReference type="GO" id="GO:0006811">
    <property type="term" value="P:monoatomic ion transport"/>
    <property type="evidence" value="ECO:0007669"/>
    <property type="project" value="UniProtKB-KW"/>
</dbReference>
<protein>
    <submittedName>
        <fullName evidence="18">Sugar ABC transporter substrate-binding protein</fullName>
    </submittedName>
</protein>
<dbReference type="InterPro" id="IPR017477">
    <property type="entry name" value="PEP-CTERM_polysacc_export"/>
</dbReference>
<evidence type="ECO:0000256" key="15">
    <source>
        <dbReference type="SAM" id="SignalP"/>
    </source>
</evidence>
<sequence>MRYFILVAMALFTVGCASTGGSGSVTQPEDAVNVTGEVYKIGEGDALSISVWRNPELTVAVPVRPDGMISVPLIGDIKAAGNEPEVLADKIRNELANYIKNPQVTVVVTSAISSEFLYRVRVTGAVTSPSSVPFSKGMTVMDLVLVTGGLTEFAKANDTKLYRNTANGIKVYTIKLQDILEKGDIATNFKLQPGDIVTVPEKLF</sequence>
<accession>A0A2K9LF05</accession>
<dbReference type="RefSeq" id="WP_101892302.1">
    <property type="nucleotide sequence ID" value="NZ_CP022684.1"/>
</dbReference>
<keyword evidence="5" id="KW-0762">Sugar transport</keyword>
<dbReference type="Proteomes" id="UP000235116">
    <property type="component" value="Chromosome"/>
</dbReference>
<evidence type="ECO:0000256" key="13">
    <source>
        <dbReference type="ARBA" id="ARBA00023237"/>
    </source>
</evidence>
<dbReference type="EMBL" id="CP022684">
    <property type="protein sequence ID" value="AUM10956.1"/>
    <property type="molecule type" value="Genomic_DNA"/>
</dbReference>
<feature type="domain" description="Polysaccharide export protein N-terminal" evidence="16">
    <location>
        <begin position="37"/>
        <end position="109"/>
    </location>
</feature>
<keyword evidence="6" id="KW-0812">Transmembrane</keyword>
<keyword evidence="7 15" id="KW-0732">Signal</keyword>
<evidence type="ECO:0000256" key="7">
    <source>
        <dbReference type="ARBA" id="ARBA00022729"/>
    </source>
</evidence>
<evidence type="ECO:0000256" key="10">
    <source>
        <dbReference type="ARBA" id="ARBA00023114"/>
    </source>
</evidence>
<dbReference type="PANTHER" id="PTHR33619">
    <property type="entry name" value="POLYSACCHARIDE EXPORT PROTEIN GFCE-RELATED"/>
    <property type="match status" value="1"/>
</dbReference>
<organism evidence="18 19">
    <name type="scientific">Ketobacter alkanivorans</name>
    <dbReference type="NCBI Taxonomy" id="1917421"/>
    <lineage>
        <taxon>Bacteria</taxon>
        <taxon>Pseudomonadati</taxon>
        <taxon>Pseudomonadota</taxon>
        <taxon>Gammaproteobacteria</taxon>
        <taxon>Pseudomonadales</taxon>
        <taxon>Ketobacteraceae</taxon>
        <taxon>Ketobacter</taxon>
    </lineage>
</organism>
<dbReference type="Gene3D" id="3.10.560.10">
    <property type="entry name" value="Outer membrane lipoprotein wza domain like"/>
    <property type="match status" value="1"/>
</dbReference>
<keyword evidence="9" id="KW-0406">Ion transport</keyword>
<dbReference type="InterPro" id="IPR054765">
    <property type="entry name" value="SLBB_dom"/>
</dbReference>
<evidence type="ECO:0000256" key="5">
    <source>
        <dbReference type="ARBA" id="ARBA00022597"/>
    </source>
</evidence>
<feature type="domain" description="SLBB" evidence="17">
    <location>
        <begin position="119"/>
        <end position="199"/>
    </location>
</feature>
<dbReference type="InterPro" id="IPR003715">
    <property type="entry name" value="Poly_export_N"/>
</dbReference>
<keyword evidence="11" id="KW-0472">Membrane</keyword>
<evidence type="ECO:0000256" key="2">
    <source>
        <dbReference type="ARBA" id="ARBA00009450"/>
    </source>
</evidence>
<keyword evidence="19" id="KW-1185">Reference proteome</keyword>
<keyword evidence="10" id="KW-0626">Porin</keyword>
<dbReference type="InterPro" id="IPR049712">
    <property type="entry name" value="Poly_export"/>
</dbReference>
<evidence type="ECO:0000256" key="11">
    <source>
        <dbReference type="ARBA" id="ARBA00023136"/>
    </source>
</evidence>
<comment type="subcellular location">
    <subcellularLocation>
        <location evidence="1">Cell outer membrane</location>
        <topology evidence="1">Multi-pass membrane protein</topology>
    </subcellularLocation>
</comment>
<keyword evidence="4" id="KW-1134">Transmembrane beta strand</keyword>
<evidence type="ECO:0000256" key="4">
    <source>
        <dbReference type="ARBA" id="ARBA00022452"/>
    </source>
</evidence>
<dbReference type="GO" id="GO:0015288">
    <property type="term" value="F:porin activity"/>
    <property type="evidence" value="ECO:0007669"/>
    <property type="project" value="UniProtKB-KW"/>
</dbReference>
<evidence type="ECO:0000256" key="3">
    <source>
        <dbReference type="ARBA" id="ARBA00022448"/>
    </source>
</evidence>
<keyword evidence="12" id="KW-0564">Palmitate</keyword>
<comment type="similarity">
    <text evidence="2">Belongs to the BexD/CtrA/VexA family.</text>
</comment>
<evidence type="ECO:0000259" key="16">
    <source>
        <dbReference type="Pfam" id="PF02563"/>
    </source>
</evidence>
<evidence type="ECO:0000256" key="6">
    <source>
        <dbReference type="ARBA" id="ARBA00022692"/>
    </source>
</evidence>
<gene>
    <name evidence="18" type="ORF">Kalk_00210</name>
</gene>
<evidence type="ECO:0000256" key="9">
    <source>
        <dbReference type="ARBA" id="ARBA00023065"/>
    </source>
</evidence>
<keyword evidence="14" id="KW-0449">Lipoprotein</keyword>
<feature type="signal peptide" evidence="15">
    <location>
        <begin position="1"/>
        <end position="19"/>
    </location>
</feature>
<dbReference type="AlphaFoldDB" id="A0A2K9LF05"/>
<dbReference type="GO" id="GO:0015159">
    <property type="term" value="F:polysaccharide transmembrane transporter activity"/>
    <property type="evidence" value="ECO:0007669"/>
    <property type="project" value="InterPro"/>
</dbReference>
<name>A0A2K9LF05_9GAMM</name>
<evidence type="ECO:0000259" key="17">
    <source>
        <dbReference type="Pfam" id="PF22461"/>
    </source>
</evidence>
<proteinExistence type="inferred from homology"/>
<dbReference type="PROSITE" id="PS51257">
    <property type="entry name" value="PROKAR_LIPOPROTEIN"/>
    <property type="match status" value="1"/>
</dbReference>
<keyword evidence="8" id="KW-0625">Polysaccharide transport</keyword>
<feature type="chain" id="PRO_5014675378" evidence="15">
    <location>
        <begin position="20"/>
        <end position="204"/>
    </location>
</feature>
<dbReference type="NCBIfam" id="TIGR03027">
    <property type="entry name" value="pepcterm_export"/>
    <property type="match status" value="1"/>
</dbReference>
<dbReference type="Pfam" id="PF02563">
    <property type="entry name" value="Poly_export"/>
    <property type="match status" value="1"/>
</dbReference>
<dbReference type="OrthoDB" id="9808421at2"/>